<dbReference type="PROSITE" id="PS51257">
    <property type="entry name" value="PROKAR_LIPOPROTEIN"/>
    <property type="match status" value="1"/>
</dbReference>
<sequence>MKRLFFILSLFILTACSQKAPTSTSAILLNEEPTTTTSDVVDQKTTTPTLFIHGYAGGPSSFGHLIKRMEENNVATKEMTLTITSDGEIQAEGELTGEATNPMIQVLFQDNESHEWNQAEWLRAALAYLKETFGVEKVNLVGHSMGGVSSLRYLGTYGEDATLPQVEKFSAIGAPFNDFVATSQTLDDLLRNGPTKYSARYQDYQAMMPTMPTFAVQLIAGQLSEMDLSDGTVPLSSALSVYALLKEHHLPISYTIISTNAQHSQLHENTEVDQLLQTFLWNE</sequence>
<dbReference type="InterPro" id="IPR029058">
    <property type="entry name" value="AB_hydrolase_fold"/>
</dbReference>
<dbReference type="EMBL" id="AHYT01000009">
    <property type="protein sequence ID" value="EOT28074.1"/>
    <property type="molecule type" value="Genomic_DNA"/>
</dbReference>
<evidence type="ECO:0000256" key="1">
    <source>
        <dbReference type="SAM" id="SignalP"/>
    </source>
</evidence>
<feature type="chain" id="PRO_5038857011" description="Lipoprotein" evidence="1">
    <location>
        <begin position="21"/>
        <end position="283"/>
    </location>
</feature>
<dbReference type="OrthoDB" id="503948at2"/>
<dbReference type="Gene3D" id="3.40.50.1820">
    <property type="entry name" value="alpha/beta hydrolase"/>
    <property type="match status" value="1"/>
</dbReference>
<dbReference type="Pfam" id="PF06028">
    <property type="entry name" value="DUF915"/>
    <property type="match status" value="1"/>
</dbReference>
<evidence type="ECO:0008006" key="4">
    <source>
        <dbReference type="Google" id="ProtNLM"/>
    </source>
</evidence>
<keyword evidence="3" id="KW-1185">Reference proteome</keyword>
<comment type="caution">
    <text evidence="2">The sequence shown here is derived from an EMBL/GenBank/DDBJ whole genome shotgun (WGS) entry which is preliminary data.</text>
</comment>
<dbReference type="RefSeq" id="WP_016175758.1">
    <property type="nucleotide sequence ID" value="NZ_KE136389.1"/>
</dbReference>
<reference evidence="2 3" key="1">
    <citation type="submission" date="2013-03" db="EMBL/GenBank/DDBJ databases">
        <title>The Genome Sequence of Enterococcus saccharolyticus ATCC_43076 (Illumina only assembly).</title>
        <authorList>
            <consortium name="The Broad Institute Genomics Platform"/>
            <consortium name="The Broad Institute Genome Sequencing Center for Infectious Disease"/>
            <person name="Earl A."/>
            <person name="Russ C."/>
            <person name="Gilmore M."/>
            <person name="Surin D."/>
            <person name="Walker B."/>
            <person name="Young S."/>
            <person name="Zeng Q."/>
            <person name="Gargeya S."/>
            <person name="Fitzgerald M."/>
            <person name="Haas B."/>
            <person name="Abouelleil A."/>
            <person name="Allen A.W."/>
            <person name="Alvarado L."/>
            <person name="Arachchi H.M."/>
            <person name="Berlin A.M."/>
            <person name="Chapman S.B."/>
            <person name="Gainer-Dewar J."/>
            <person name="Goldberg J."/>
            <person name="Griggs A."/>
            <person name="Gujja S."/>
            <person name="Hansen M."/>
            <person name="Howarth C."/>
            <person name="Imamovic A."/>
            <person name="Ireland A."/>
            <person name="Larimer J."/>
            <person name="McCowan C."/>
            <person name="Murphy C."/>
            <person name="Pearson M."/>
            <person name="Poon T.W."/>
            <person name="Priest M."/>
            <person name="Roberts A."/>
            <person name="Saif S."/>
            <person name="Shea T."/>
            <person name="Sisk P."/>
            <person name="Sykes S."/>
            <person name="Wortman J."/>
            <person name="Nusbaum C."/>
            <person name="Birren B."/>
        </authorList>
    </citation>
    <scope>NUCLEOTIDE SEQUENCE [LARGE SCALE GENOMIC DNA]</scope>
    <source>
        <strain evidence="2 3">ATCC 43076</strain>
    </source>
</reference>
<dbReference type="STRING" id="41997.RV16_GL001023"/>
<dbReference type="AlphaFoldDB" id="S0J5B2"/>
<feature type="signal peptide" evidence="1">
    <location>
        <begin position="1"/>
        <end position="20"/>
    </location>
</feature>
<protein>
    <recommendedName>
        <fullName evidence="4">Lipoprotein</fullName>
    </recommendedName>
</protein>
<dbReference type="PATRIC" id="fig|1139996.3.peg.1959"/>
<organism evidence="2 3">
    <name type="scientific">Enterococcus saccharolyticus subsp. saccharolyticus ATCC 43076</name>
    <dbReference type="NCBI Taxonomy" id="1139996"/>
    <lineage>
        <taxon>Bacteria</taxon>
        <taxon>Bacillati</taxon>
        <taxon>Bacillota</taxon>
        <taxon>Bacilli</taxon>
        <taxon>Lactobacillales</taxon>
        <taxon>Enterococcaceae</taxon>
        <taxon>Enterococcus</taxon>
    </lineage>
</organism>
<keyword evidence="1" id="KW-0732">Signal</keyword>
<dbReference type="Proteomes" id="UP000014136">
    <property type="component" value="Unassembled WGS sequence"/>
</dbReference>
<proteinExistence type="predicted"/>
<dbReference type="InterPro" id="IPR010315">
    <property type="entry name" value="DUF915_hydro-like"/>
</dbReference>
<gene>
    <name evidence="2" type="ORF">OMQ_01989</name>
</gene>
<dbReference type="SUPFAM" id="SSF53474">
    <property type="entry name" value="alpha/beta-Hydrolases"/>
    <property type="match status" value="1"/>
</dbReference>
<evidence type="ECO:0000313" key="3">
    <source>
        <dbReference type="Proteomes" id="UP000014136"/>
    </source>
</evidence>
<dbReference type="HOGENOM" id="CLU_077377_0_0_9"/>
<evidence type="ECO:0000313" key="2">
    <source>
        <dbReference type="EMBL" id="EOT28074.1"/>
    </source>
</evidence>
<name>S0J5B2_9ENTE</name>
<accession>S0J5B2</accession>
<dbReference type="eggNOG" id="COG4814">
    <property type="taxonomic scope" value="Bacteria"/>
</dbReference>